<dbReference type="AlphaFoldDB" id="A0A5S9IRW0"/>
<dbReference type="Proteomes" id="UP000326354">
    <property type="component" value="Chromosome"/>
</dbReference>
<name>A0A5S9IRW0_UABAM</name>
<evidence type="ECO:0000313" key="2">
    <source>
        <dbReference type="Proteomes" id="UP000326354"/>
    </source>
</evidence>
<keyword evidence="2" id="KW-1185">Reference proteome</keyword>
<sequence>MSQRQQRKFIEQIRSVSLEIIPLLHRINYENNERDTWQKIFTDLDSFFSIMDALQTHVNFPPQNIKLLVQIYFERKYIFFNMSQNIVSQSNKHRSLYKKAYDFAHKKVVALQKSTPTNHLELFIHSYFCWRVNEWIFHDSRSQSLWEQSMRIFMRAVDTTQPFANTQSLHIISEITHNRFSRARFQQRNYLHALLFFQKVRQHISSLPKNLSTIYTIVLSGLLEQAADYGYNLQNTVIPQHVFLSQVILPKGKYTFVKVCWQLKEHSSRLFAEVEHLENYVVNKNIAQRLLRNSTSSLTWQKKWVNLYYGILLQTAHANDTKKLHRQINIVTNRINNVVEKLLWQYNYMTSYLQNN</sequence>
<accession>A0A5S9IRW0</accession>
<protein>
    <submittedName>
        <fullName evidence="1">Uncharacterized protein</fullName>
    </submittedName>
</protein>
<proteinExistence type="predicted"/>
<evidence type="ECO:0000313" key="1">
    <source>
        <dbReference type="EMBL" id="BBM86959.1"/>
    </source>
</evidence>
<dbReference type="KEGG" id="uam:UABAM_05361"/>
<gene>
    <name evidence="1" type="ORF">UABAM_05361</name>
</gene>
<reference evidence="1 2" key="1">
    <citation type="submission" date="2019-08" db="EMBL/GenBank/DDBJ databases">
        <title>Complete genome sequence of Candidatus Uab amorphum.</title>
        <authorList>
            <person name="Shiratori T."/>
            <person name="Suzuki S."/>
            <person name="Kakizawa Y."/>
            <person name="Ishida K."/>
        </authorList>
    </citation>
    <scope>NUCLEOTIDE SEQUENCE [LARGE SCALE GENOMIC DNA]</scope>
    <source>
        <strain evidence="1 2">SRT547</strain>
    </source>
</reference>
<dbReference type="EMBL" id="AP019860">
    <property type="protein sequence ID" value="BBM86959.1"/>
    <property type="molecule type" value="Genomic_DNA"/>
</dbReference>
<organism evidence="1 2">
    <name type="scientific">Uabimicrobium amorphum</name>
    <dbReference type="NCBI Taxonomy" id="2596890"/>
    <lineage>
        <taxon>Bacteria</taxon>
        <taxon>Pseudomonadati</taxon>
        <taxon>Planctomycetota</taxon>
        <taxon>Candidatus Uabimicrobiia</taxon>
        <taxon>Candidatus Uabimicrobiales</taxon>
        <taxon>Candidatus Uabimicrobiaceae</taxon>
        <taxon>Candidatus Uabimicrobium</taxon>
    </lineage>
</organism>